<sequence length="73" mass="7196">MFNVKRGYSGASLPPITAAGAAASLGDDAVAVADLLTGITVASSGVELEFNNVHVAPPPLAPASGLLLLLLLV</sequence>
<dbReference type="AlphaFoldDB" id="A0A182WWN1"/>
<reference evidence="1" key="1">
    <citation type="submission" date="2020-05" db="UniProtKB">
        <authorList>
            <consortium name="EnsemblMetazoa"/>
        </authorList>
    </citation>
    <scope>IDENTIFICATION</scope>
    <source>
        <strain evidence="1">SANGQUA</strain>
    </source>
</reference>
<evidence type="ECO:0000313" key="1">
    <source>
        <dbReference type="EnsemblMetazoa" id="AQUA001939-PA"/>
    </source>
</evidence>
<protein>
    <submittedName>
        <fullName evidence="1">Uncharacterized protein</fullName>
    </submittedName>
</protein>
<evidence type="ECO:0000313" key="2">
    <source>
        <dbReference type="Proteomes" id="UP000076407"/>
    </source>
</evidence>
<keyword evidence="2" id="KW-1185">Reference proteome</keyword>
<name>A0A182WWN1_ANOQN</name>
<accession>A0A182WWN1</accession>
<dbReference type="EnsemblMetazoa" id="AQUA001939-RA">
    <property type="protein sequence ID" value="AQUA001939-PA"/>
    <property type="gene ID" value="AQUA001939"/>
</dbReference>
<proteinExistence type="predicted"/>
<dbReference type="Proteomes" id="UP000076407">
    <property type="component" value="Unassembled WGS sequence"/>
</dbReference>
<organism evidence="1 2">
    <name type="scientific">Anopheles quadriannulatus</name>
    <name type="common">Mosquito</name>
    <dbReference type="NCBI Taxonomy" id="34691"/>
    <lineage>
        <taxon>Eukaryota</taxon>
        <taxon>Metazoa</taxon>
        <taxon>Ecdysozoa</taxon>
        <taxon>Arthropoda</taxon>
        <taxon>Hexapoda</taxon>
        <taxon>Insecta</taxon>
        <taxon>Pterygota</taxon>
        <taxon>Neoptera</taxon>
        <taxon>Endopterygota</taxon>
        <taxon>Diptera</taxon>
        <taxon>Nematocera</taxon>
        <taxon>Culicoidea</taxon>
        <taxon>Culicidae</taxon>
        <taxon>Anophelinae</taxon>
        <taxon>Anopheles</taxon>
    </lineage>
</organism>